<sequence length="398" mass="45101">MDDLIAHVKAAAANADENERKKMIDDLRDLSIELETPWDSMQRIMYLQFQLTGAQIGCDMKLFEIMVAKKEPMTVEQLSRETESDPAFLGEFTPQLQVLLLLTKASVRLLRYLASVRMIRETGKNTFEANKVTEALAQRGSKGGIGHYFHSLGPTLQATPDYLAERKYQNITDNTCAPAQIAFNTNVPYFYWVQQQSRLINYFGDFMVGQRGEMPSWLSKYPVEEETKDWDPKKPVFVDVGGGFGHKCLELRMEKPEVPGRVILQDLDHAIENALPMKDVELEVHDFFTPQTVKGAKYYYMRNVLHDYPDEKCRIILKHLKDAMGPDSVILIDDMVIPETGAHWHATQIDLVMMTVLASTERTVDEWHALLASAGLKAKNIVQYTASLGDSIIVAVPV</sequence>
<organism evidence="5 6">
    <name type="scientific">Sclerotinia borealis (strain F-4128)</name>
    <dbReference type="NCBI Taxonomy" id="1432307"/>
    <lineage>
        <taxon>Eukaryota</taxon>
        <taxon>Fungi</taxon>
        <taxon>Dikarya</taxon>
        <taxon>Ascomycota</taxon>
        <taxon>Pezizomycotina</taxon>
        <taxon>Leotiomycetes</taxon>
        <taxon>Helotiales</taxon>
        <taxon>Sclerotiniaceae</taxon>
        <taxon>Sclerotinia</taxon>
    </lineage>
</organism>
<dbReference type="Proteomes" id="UP000019487">
    <property type="component" value="Unassembled WGS sequence"/>
</dbReference>
<comment type="caution">
    <text evidence="5">The sequence shown here is derived from an EMBL/GenBank/DDBJ whole genome shotgun (WGS) entry which is preliminary data.</text>
</comment>
<dbReference type="Gene3D" id="3.40.50.150">
    <property type="entry name" value="Vaccinia Virus protein VP39"/>
    <property type="match status" value="1"/>
</dbReference>
<keyword evidence="1" id="KW-0489">Methyltransferase</keyword>
<gene>
    <name evidence="5" type="ORF">SBOR_1482</name>
</gene>
<dbReference type="AlphaFoldDB" id="W9CPW3"/>
<dbReference type="Gene3D" id="1.10.10.10">
    <property type="entry name" value="Winged helix-like DNA-binding domain superfamily/Winged helix DNA-binding domain"/>
    <property type="match status" value="1"/>
</dbReference>
<evidence type="ECO:0000259" key="4">
    <source>
        <dbReference type="Pfam" id="PF00891"/>
    </source>
</evidence>
<dbReference type="EMBL" id="AYSA01000053">
    <property type="protein sequence ID" value="ESZ98103.1"/>
    <property type="molecule type" value="Genomic_DNA"/>
</dbReference>
<dbReference type="GO" id="GO:0032259">
    <property type="term" value="P:methylation"/>
    <property type="evidence" value="ECO:0007669"/>
    <property type="project" value="UniProtKB-KW"/>
</dbReference>
<dbReference type="InterPro" id="IPR001077">
    <property type="entry name" value="COMT_C"/>
</dbReference>
<name>W9CPW3_SCLBF</name>
<protein>
    <recommendedName>
        <fullName evidence="4">O-methyltransferase C-terminal domain-containing protein</fullName>
    </recommendedName>
</protein>
<dbReference type="GO" id="GO:0008171">
    <property type="term" value="F:O-methyltransferase activity"/>
    <property type="evidence" value="ECO:0007669"/>
    <property type="project" value="InterPro"/>
</dbReference>
<evidence type="ECO:0000313" key="5">
    <source>
        <dbReference type="EMBL" id="ESZ98103.1"/>
    </source>
</evidence>
<reference evidence="5 6" key="1">
    <citation type="journal article" date="2014" name="Genome Announc.">
        <title>Draft genome sequence of Sclerotinia borealis, a psychrophilic plant pathogenic fungus.</title>
        <authorList>
            <person name="Mardanov A.V."/>
            <person name="Beletsky A.V."/>
            <person name="Kadnikov V.V."/>
            <person name="Ignatov A.N."/>
            <person name="Ravin N.V."/>
        </authorList>
    </citation>
    <scope>NUCLEOTIDE SEQUENCE [LARGE SCALE GENOMIC DNA]</scope>
    <source>
        <strain evidence="6">F-4157</strain>
    </source>
</reference>
<accession>W9CPW3</accession>
<evidence type="ECO:0000256" key="3">
    <source>
        <dbReference type="ARBA" id="ARBA00022691"/>
    </source>
</evidence>
<keyword evidence="6" id="KW-1185">Reference proteome</keyword>
<dbReference type="SUPFAM" id="SSF53335">
    <property type="entry name" value="S-adenosyl-L-methionine-dependent methyltransferases"/>
    <property type="match status" value="1"/>
</dbReference>
<proteinExistence type="predicted"/>
<dbReference type="Pfam" id="PF00891">
    <property type="entry name" value="Methyltransf_2"/>
    <property type="match status" value="1"/>
</dbReference>
<dbReference type="OrthoDB" id="2410195at2759"/>
<dbReference type="InterPro" id="IPR029063">
    <property type="entry name" value="SAM-dependent_MTases_sf"/>
</dbReference>
<evidence type="ECO:0000256" key="2">
    <source>
        <dbReference type="ARBA" id="ARBA00022679"/>
    </source>
</evidence>
<dbReference type="PANTHER" id="PTHR43712">
    <property type="entry name" value="PUTATIVE (AFU_ORTHOLOGUE AFUA_4G14580)-RELATED"/>
    <property type="match status" value="1"/>
</dbReference>
<keyword evidence="2" id="KW-0808">Transferase</keyword>
<dbReference type="InterPro" id="IPR036388">
    <property type="entry name" value="WH-like_DNA-bd_sf"/>
</dbReference>
<dbReference type="PANTHER" id="PTHR43712:SF1">
    <property type="entry name" value="HYPOTHETICAL O-METHYLTRANSFERASE (EUROFUNG)-RELATED"/>
    <property type="match status" value="1"/>
</dbReference>
<evidence type="ECO:0000256" key="1">
    <source>
        <dbReference type="ARBA" id="ARBA00022603"/>
    </source>
</evidence>
<dbReference type="InterPro" id="IPR016461">
    <property type="entry name" value="COMT-like"/>
</dbReference>
<feature type="domain" description="O-methyltransferase C-terminal" evidence="4">
    <location>
        <begin position="236"/>
        <end position="376"/>
    </location>
</feature>
<dbReference type="PROSITE" id="PS51683">
    <property type="entry name" value="SAM_OMT_II"/>
    <property type="match status" value="1"/>
</dbReference>
<keyword evidence="3" id="KW-0949">S-adenosyl-L-methionine</keyword>
<dbReference type="HOGENOM" id="CLU_005533_5_0_1"/>
<evidence type="ECO:0000313" key="6">
    <source>
        <dbReference type="Proteomes" id="UP000019487"/>
    </source>
</evidence>